<name>A0A0F9C4U4_9ZZZZ</name>
<sequence>MRTLSEKISALALQDEQLLREALEALKVFMSAADWDGGDIATLNIT</sequence>
<reference evidence="1" key="1">
    <citation type="journal article" date="2015" name="Nature">
        <title>Complex archaea that bridge the gap between prokaryotes and eukaryotes.</title>
        <authorList>
            <person name="Spang A."/>
            <person name="Saw J.H."/>
            <person name="Jorgensen S.L."/>
            <person name="Zaremba-Niedzwiedzka K."/>
            <person name="Martijn J."/>
            <person name="Lind A.E."/>
            <person name="van Eijk R."/>
            <person name="Schleper C."/>
            <person name="Guy L."/>
            <person name="Ettema T.J."/>
        </authorList>
    </citation>
    <scope>NUCLEOTIDE SEQUENCE</scope>
</reference>
<dbReference type="AlphaFoldDB" id="A0A0F9C4U4"/>
<evidence type="ECO:0000313" key="1">
    <source>
        <dbReference type="EMBL" id="KKL21292.1"/>
    </source>
</evidence>
<organism evidence="1">
    <name type="scientific">marine sediment metagenome</name>
    <dbReference type="NCBI Taxonomy" id="412755"/>
    <lineage>
        <taxon>unclassified sequences</taxon>
        <taxon>metagenomes</taxon>
        <taxon>ecological metagenomes</taxon>
    </lineage>
</organism>
<dbReference type="EMBL" id="LAZR01037792">
    <property type="protein sequence ID" value="KKL21292.1"/>
    <property type="molecule type" value="Genomic_DNA"/>
</dbReference>
<feature type="non-terminal residue" evidence="1">
    <location>
        <position position="46"/>
    </location>
</feature>
<gene>
    <name evidence="1" type="ORF">LCGC14_2446960</name>
</gene>
<protein>
    <submittedName>
        <fullName evidence="1">Uncharacterized protein</fullName>
    </submittedName>
</protein>
<comment type="caution">
    <text evidence="1">The sequence shown here is derived from an EMBL/GenBank/DDBJ whole genome shotgun (WGS) entry which is preliminary data.</text>
</comment>
<accession>A0A0F9C4U4</accession>
<proteinExistence type="predicted"/>